<evidence type="ECO:0000256" key="4">
    <source>
        <dbReference type="ARBA" id="ARBA00023125"/>
    </source>
</evidence>
<protein>
    <submittedName>
        <fullName evidence="8">ATPase AAA</fullName>
    </submittedName>
</protein>
<dbReference type="AlphaFoldDB" id="A0A5K8A9G8"/>
<dbReference type="SUPFAM" id="SSF46689">
    <property type="entry name" value="Homeodomain-like"/>
    <property type="match status" value="1"/>
</dbReference>
<evidence type="ECO:0000256" key="1">
    <source>
        <dbReference type="ARBA" id="ARBA00022741"/>
    </source>
</evidence>
<keyword evidence="5" id="KW-0010">Activator</keyword>
<dbReference type="InterPro" id="IPR003018">
    <property type="entry name" value="GAF"/>
</dbReference>
<dbReference type="Proteomes" id="UP000422108">
    <property type="component" value="Chromosome"/>
</dbReference>
<dbReference type="RefSeq" id="WP_155309969.1">
    <property type="nucleotide sequence ID" value="NZ_AP021879.1"/>
</dbReference>
<organism evidence="8 9">
    <name type="scientific">Desulfosarcina ovata subsp. ovata</name>
    <dbReference type="NCBI Taxonomy" id="2752305"/>
    <lineage>
        <taxon>Bacteria</taxon>
        <taxon>Pseudomonadati</taxon>
        <taxon>Thermodesulfobacteriota</taxon>
        <taxon>Desulfobacteria</taxon>
        <taxon>Desulfobacterales</taxon>
        <taxon>Desulfosarcinaceae</taxon>
        <taxon>Desulfosarcina</taxon>
    </lineage>
</organism>
<dbReference type="InterPro" id="IPR025662">
    <property type="entry name" value="Sigma_54_int_dom_ATP-bd_1"/>
</dbReference>
<dbReference type="CDD" id="cd00009">
    <property type="entry name" value="AAA"/>
    <property type="match status" value="1"/>
</dbReference>
<dbReference type="Gene3D" id="1.10.8.60">
    <property type="match status" value="1"/>
</dbReference>
<evidence type="ECO:0000256" key="5">
    <source>
        <dbReference type="ARBA" id="ARBA00023159"/>
    </source>
</evidence>
<keyword evidence="6" id="KW-0804">Transcription</keyword>
<dbReference type="PROSITE" id="PS00675">
    <property type="entry name" value="SIGMA54_INTERACT_1"/>
    <property type="match status" value="1"/>
</dbReference>
<dbReference type="Gene3D" id="1.10.10.60">
    <property type="entry name" value="Homeodomain-like"/>
    <property type="match status" value="1"/>
</dbReference>
<dbReference type="GO" id="GO:0043565">
    <property type="term" value="F:sequence-specific DNA binding"/>
    <property type="evidence" value="ECO:0007669"/>
    <property type="project" value="InterPro"/>
</dbReference>
<reference evidence="8 9" key="1">
    <citation type="submission" date="2019-11" db="EMBL/GenBank/DDBJ databases">
        <title>Comparative genomics of hydrocarbon-degrading Desulfosarcina strains.</title>
        <authorList>
            <person name="Watanabe M."/>
            <person name="Kojima H."/>
            <person name="Fukui M."/>
        </authorList>
    </citation>
    <scope>NUCLEOTIDE SEQUENCE [LARGE SCALE GENOMIC DNA]</scope>
    <source>
        <strain evidence="9">oXyS1</strain>
    </source>
</reference>
<keyword evidence="9" id="KW-1185">Reference proteome</keyword>
<dbReference type="InterPro" id="IPR027417">
    <property type="entry name" value="P-loop_NTPase"/>
</dbReference>
<dbReference type="InterPro" id="IPR003593">
    <property type="entry name" value="AAA+_ATPase"/>
</dbReference>
<feature type="domain" description="Sigma-54 factor interaction" evidence="7">
    <location>
        <begin position="196"/>
        <end position="426"/>
    </location>
</feature>
<accession>A0A5K8A9G8</accession>
<dbReference type="SMART" id="SM00382">
    <property type="entry name" value="AAA"/>
    <property type="match status" value="1"/>
</dbReference>
<dbReference type="InterPro" id="IPR058031">
    <property type="entry name" value="AAA_lid_NorR"/>
</dbReference>
<dbReference type="PANTHER" id="PTHR32071:SF117">
    <property type="entry name" value="PTS-DEPENDENT DIHYDROXYACETONE KINASE OPERON REGULATORY PROTEIN-RELATED"/>
    <property type="match status" value="1"/>
</dbReference>
<dbReference type="Gene3D" id="3.40.50.300">
    <property type="entry name" value="P-loop containing nucleotide triphosphate hydrolases"/>
    <property type="match status" value="1"/>
</dbReference>
<dbReference type="InterPro" id="IPR002078">
    <property type="entry name" value="Sigma_54_int"/>
</dbReference>
<dbReference type="Pfam" id="PF00158">
    <property type="entry name" value="Sigma54_activat"/>
    <property type="match status" value="1"/>
</dbReference>
<dbReference type="Pfam" id="PF02954">
    <property type="entry name" value="HTH_8"/>
    <property type="match status" value="1"/>
</dbReference>
<keyword evidence="4" id="KW-0238">DNA-binding</keyword>
<dbReference type="PANTHER" id="PTHR32071">
    <property type="entry name" value="TRANSCRIPTIONAL REGULATORY PROTEIN"/>
    <property type="match status" value="1"/>
</dbReference>
<dbReference type="InterPro" id="IPR002197">
    <property type="entry name" value="HTH_Fis"/>
</dbReference>
<proteinExistence type="predicted"/>
<dbReference type="Pfam" id="PF25601">
    <property type="entry name" value="AAA_lid_14"/>
    <property type="match status" value="1"/>
</dbReference>
<dbReference type="Gene3D" id="3.30.450.40">
    <property type="match status" value="1"/>
</dbReference>
<dbReference type="SUPFAM" id="SSF52540">
    <property type="entry name" value="P-loop containing nucleoside triphosphate hydrolases"/>
    <property type="match status" value="1"/>
</dbReference>
<keyword evidence="1" id="KW-0547">Nucleotide-binding</keyword>
<dbReference type="SMART" id="SM00065">
    <property type="entry name" value="GAF"/>
    <property type="match status" value="1"/>
</dbReference>
<evidence type="ECO:0000313" key="8">
    <source>
        <dbReference type="EMBL" id="BBO88690.1"/>
    </source>
</evidence>
<dbReference type="FunFam" id="3.40.50.300:FF:000006">
    <property type="entry name" value="DNA-binding transcriptional regulator NtrC"/>
    <property type="match status" value="1"/>
</dbReference>
<keyword evidence="2" id="KW-0067">ATP-binding</keyword>
<keyword evidence="3" id="KW-0805">Transcription regulation</keyword>
<evidence type="ECO:0000256" key="2">
    <source>
        <dbReference type="ARBA" id="ARBA00022840"/>
    </source>
</evidence>
<dbReference type="SUPFAM" id="SSF55781">
    <property type="entry name" value="GAF domain-like"/>
    <property type="match status" value="1"/>
</dbReference>
<dbReference type="GO" id="GO:0006355">
    <property type="term" value="P:regulation of DNA-templated transcription"/>
    <property type="evidence" value="ECO:0007669"/>
    <property type="project" value="InterPro"/>
</dbReference>
<dbReference type="InterPro" id="IPR029016">
    <property type="entry name" value="GAF-like_dom_sf"/>
</dbReference>
<dbReference type="EMBL" id="AP021879">
    <property type="protein sequence ID" value="BBO88690.1"/>
    <property type="molecule type" value="Genomic_DNA"/>
</dbReference>
<evidence type="ECO:0000259" key="7">
    <source>
        <dbReference type="PROSITE" id="PS50045"/>
    </source>
</evidence>
<name>A0A5K8A9G8_9BACT</name>
<evidence type="ECO:0000256" key="3">
    <source>
        <dbReference type="ARBA" id="ARBA00023015"/>
    </source>
</evidence>
<sequence length="535" mass="60325">MNINESVFFREATLRICGSLDIEKAMQRCLQYLSRFLPATRLCFHVYDRALGIVETIAMATTQNSQAMALRTPLDTRGRQQVEDQRSFRTKLVERMVEDAVAGPVVRQLGVTGDLSGLLLDLALEGNFVGTVSVFSEPDIKFNRHHVQLLSLLNEPFSIALANSLRYRELQTLRDKLADDNRYFQDEMQKITGQAVVGADLGLKGIMDMVRQVAPLESPVLLLGETGVGKEVLANAIHNLSPRSNGPMIRVNCGAIPDTLMDSELFGHEKGAFTGAFTRKRGRFERAHRGTVFLDEIGELPLEAQVRLLRVIQEKEIERVGGSETIRIDIRVIAATHRNLERMLNQSTFRKDLYFRLRVFPIAIPPLRHRREDIPALVQHFIQKKSREMKLFVKPTLSPGALDRLLQYTWPGNARELENAIERELIVCKGGVLSFDDLNIKSNKFKPVPPPPCESSQDERLELDAVMAGHIGKVLKMCNGRVEGDKGAARLLNINPSTLRKRMKKLGIPFGRRHVRMAREGVEHGEKTDTTRQRG</sequence>
<evidence type="ECO:0000313" key="9">
    <source>
        <dbReference type="Proteomes" id="UP000422108"/>
    </source>
</evidence>
<dbReference type="GO" id="GO:0005524">
    <property type="term" value="F:ATP binding"/>
    <property type="evidence" value="ECO:0007669"/>
    <property type="project" value="UniProtKB-KW"/>
</dbReference>
<dbReference type="InterPro" id="IPR009057">
    <property type="entry name" value="Homeodomain-like_sf"/>
</dbReference>
<dbReference type="PROSITE" id="PS50045">
    <property type="entry name" value="SIGMA54_INTERACT_4"/>
    <property type="match status" value="1"/>
</dbReference>
<gene>
    <name evidence="8" type="ORF">DSCOOX_18700</name>
</gene>
<evidence type="ECO:0000256" key="6">
    <source>
        <dbReference type="ARBA" id="ARBA00023163"/>
    </source>
</evidence>